<keyword evidence="4" id="KW-1185">Reference proteome</keyword>
<proteinExistence type="predicted"/>
<dbReference type="PANTHER" id="PTHR23416">
    <property type="entry name" value="SIALIC ACID SYNTHASE-RELATED"/>
    <property type="match status" value="1"/>
</dbReference>
<dbReference type="OrthoDB" id="9815592at2"/>
<keyword evidence="1" id="KW-0808">Transferase</keyword>
<dbReference type="GO" id="GO:0016746">
    <property type="term" value="F:acyltransferase activity"/>
    <property type="evidence" value="ECO:0007669"/>
    <property type="project" value="UniProtKB-KW"/>
</dbReference>
<organism evidence="3 4">
    <name type="scientific">Scytonema millei VB511283</name>
    <dbReference type="NCBI Taxonomy" id="1245923"/>
    <lineage>
        <taxon>Bacteria</taxon>
        <taxon>Bacillati</taxon>
        <taxon>Cyanobacteriota</taxon>
        <taxon>Cyanophyceae</taxon>
        <taxon>Nostocales</taxon>
        <taxon>Scytonemataceae</taxon>
        <taxon>Scytonema</taxon>
    </lineage>
</organism>
<keyword evidence="3" id="KW-0012">Acyltransferase</keyword>
<gene>
    <name evidence="3" type="ORF">QH73_0004580</name>
</gene>
<sequence>MDFVNDLSLSKWLCRKEVVVTKLVEWIPFSILKMPIYRTILARLGTSAQIHRGVQLLRPHGIEIGNRTTLESGVILKNVGKHSKIWIGDSVTLESGVRLKSSAHNSRIRIGDGTLIERGVDIKVHPLGTIEIGANTHIGPYTCLSGKSISIGNNCLIASHGGIYAGNHNFSDCTRPIRGQGIIYKEKGIAIEDDCWLGSGVRVVDGVTIGRGSVIGAGAVVTKDIPPYSVAVGVPAKVISQRHDADNKL</sequence>
<keyword evidence="2" id="KW-0677">Repeat</keyword>
<evidence type="ECO:0000256" key="2">
    <source>
        <dbReference type="ARBA" id="ARBA00022737"/>
    </source>
</evidence>
<name>A0A9X5I3L7_9CYAN</name>
<dbReference type="PROSITE" id="PS00101">
    <property type="entry name" value="HEXAPEP_TRANSFERASES"/>
    <property type="match status" value="1"/>
</dbReference>
<dbReference type="SUPFAM" id="SSF51161">
    <property type="entry name" value="Trimeric LpxA-like enzymes"/>
    <property type="match status" value="1"/>
</dbReference>
<dbReference type="Proteomes" id="UP000031532">
    <property type="component" value="Unassembled WGS sequence"/>
</dbReference>
<protein>
    <submittedName>
        <fullName evidence="3">Acyltransferase</fullName>
    </submittedName>
</protein>
<dbReference type="InterPro" id="IPR051159">
    <property type="entry name" value="Hexapeptide_acetyltransf"/>
</dbReference>
<evidence type="ECO:0000256" key="1">
    <source>
        <dbReference type="ARBA" id="ARBA00022679"/>
    </source>
</evidence>
<dbReference type="Gene3D" id="2.160.10.10">
    <property type="entry name" value="Hexapeptide repeat proteins"/>
    <property type="match status" value="2"/>
</dbReference>
<dbReference type="Pfam" id="PF00132">
    <property type="entry name" value="Hexapep"/>
    <property type="match status" value="1"/>
</dbReference>
<evidence type="ECO:0000313" key="3">
    <source>
        <dbReference type="EMBL" id="NHC33946.1"/>
    </source>
</evidence>
<dbReference type="InterPro" id="IPR011004">
    <property type="entry name" value="Trimer_LpxA-like_sf"/>
</dbReference>
<dbReference type="GO" id="GO:0043886">
    <property type="term" value="F:structural constituent of carboxysome shell"/>
    <property type="evidence" value="ECO:0007669"/>
    <property type="project" value="UniProtKB-ARBA"/>
</dbReference>
<accession>A0A9X5I3L7</accession>
<dbReference type="GO" id="GO:0031470">
    <property type="term" value="C:carboxysome"/>
    <property type="evidence" value="ECO:0007669"/>
    <property type="project" value="UniProtKB-ARBA"/>
</dbReference>
<comment type="caution">
    <text evidence="3">The sequence shown here is derived from an EMBL/GenBank/DDBJ whole genome shotgun (WGS) entry which is preliminary data.</text>
</comment>
<dbReference type="CDD" id="cd04647">
    <property type="entry name" value="LbH_MAT_like"/>
    <property type="match status" value="1"/>
</dbReference>
<evidence type="ECO:0000313" key="4">
    <source>
        <dbReference type="Proteomes" id="UP000031532"/>
    </source>
</evidence>
<dbReference type="EMBL" id="JTJC03000001">
    <property type="protein sequence ID" value="NHC33946.1"/>
    <property type="molecule type" value="Genomic_DNA"/>
</dbReference>
<dbReference type="InterPro" id="IPR018357">
    <property type="entry name" value="Hexapep_transf_CS"/>
</dbReference>
<reference evidence="3 4" key="1">
    <citation type="journal article" date="2015" name="Genome Announc.">
        <title>Draft Genome Sequence of the Terrestrial Cyanobacterium Scytonema millei VB511283, Isolated from Eastern India.</title>
        <authorList>
            <person name="Sen D."/>
            <person name="Chandrababunaidu M.M."/>
            <person name="Singh D."/>
            <person name="Sanghi N."/>
            <person name="Ghorai A."/>
            <person name="Mishra G.P."/>
            <person name="Madduluri M."/>
            <person name="Adhikary S.P."/>
            <person name="Tripathy S."/>
        </authorList>
    </citation>
    <scope>NUCLEOTIDE SEQUENCE [LARGE SCALE GENOMIC DNA]</scope>
    <source>
        <strain evidence="3 4">VB511283</strain>
    </source>
</reference>
<dbReference type="PANTHER" id="PTHR23416:SF78">
    <property type="entry name" value="LIPOPOLYSACCHARIDE BIOSYNTHESIS O-ACETYL TRANSFERASE WBBJ-RELATED"/>
    <property type="match status" value="1"/>
</dbReference>
<dbReference type="InterPro" id="IPR001451">
    <property type="entry name" value="Hexapep"/>
</dbReference>
<dbReference type="AlphaFoldDB" id="A0A9X5I3L7"/>